<gene>
    <name evidence="6" type="ORF">B9G98_04113</name>
</gene>
<accession>A0A2T0FNB9</accession>
<sequence length="486" mass="55947">MEESDPLYDECLKLLSETSVAEDERVEQVEQLVREKYGNTMENSELERLVLDLLWEHFEGVKRVRKAKIIDKTSTKPIKLPEAAYKAEARAKLGQSKKKWVPLREIDLPEEPSSMENKTPYDMLRDILGRDTSDEDIERVLSHNEFDIGRTIDMLLKTMRSRSTNQTEQENKQRLLTRDQTAERVVCRYYLQSGSCLRGTDCMYSHDLSQRICRFWLQGRCIAGNDCQFLHEIPQEVIDKLNTAVGGQAVVKQAAPDIKALPKLGSQKPAKKQTVAPSTPVTPIKPNLETLPLLGTSLPTQLNRGLIPIRAPMHTPWKEPEFLENQKYVDFRVSARKWADLRNKYLQLATNSWSENDPATAKHMSKKGQEFNKLMLDDYENARQVLLEQRAKPSSEVYVDLHGLDLEDAIEFLEQQLETLNAETRHNPRVVYIICGRGHYKLKRYLDHMSQQVTMYLDRKGYLHKNFGDNALFGRVIGVDPYSALA</sequence>
<protein>
    <submittedName>
        <fullName evidence="6">Polyadenylate-binding protein-interacting protein 7</fullName>
    </submittedName>
</protein>
<dbReference type="PANTHER" id="PTHR46651:SF1">
    <property type="entry name" value="SMALL MUTS RELATED FAMILY PROTEIN"/>
    <property type="match status" value="1"/>
</dbReference>
<keyword evidence="7" id="KW-1185">Reference proteome</keyword>
<dbReference type="PANTHER" id="PTHR46651">
    <property type="entry name" value="POLYADENYLATE-BINDING PROTEIN-INTERACTING PROTEIN 7"/>
    <property type="match status" value="1"/>
</dbReference>
<comment type="caution">
    <text evidence="6">The sequence shown here is derived from an EMBL/GenBank/DDBJ whole genome shotgun (WGS) entry which is preliminary data.</text>
</comment>
<dbReference type="InterPro" id="IPR036063">
    <property type="entry name" value="Smr_dom_sf"/>
</dbReference>
<dbReference type="InterPro" id="IPR036855">
    <property type="entry name" value="Znf_CCCH_sf"/>
</dbReference>
<dbReference type="InterPro" id="IPR013899">
    <property type="entry name" value="DUF1771"/>
</dbReference>
<dbReference type="OrthoDB" id="3247158at2759"/>
<dbReference type="Pfam" id="PF00642">
    <property type="entry name" value="zf-CCCH"/>
    <property type="match status" value="1"/>
</dbReference>
<dbReference type="RefSeq" id="XP_024666438.1">
    <property type="nucleotide sequence ID" value="XM_024810670.1"/>
</dbReference>
<evidence type="ECO:0000256" key="3">
    <source>
        <dbReference type="ARBA" id="ARBA00022833"/>
    </source>
</evidence>
<keyword evidence="1 4" id="KW-0479">Metal-binding</keyword>
<feature type="domain" description="C3H1-type" evidence="5">
    <location>
        <begin position="207"/>
        <end position="234"/>
    </location>
</feature>
<dbReference type="InterPro" id="IPR053242">
    <property type="entry name" value="PAM2-like_domain"/>
</dbReference>
<evidence type="ECO:0000313" key="6">
    <source>
        <dbReference type="EMBL" id="PRT56493.1"/>
    </source>
</evidence>
<dbReference type="PROSITE" id="PS50103">
    <property type="entry name" value="ZF_C3H1"/>
    <property type="match status" value="2"/>
</dbReference>
<feature type="zinc finger region" description="C3H1-type" evidence="4">
    <location>
        <begin position="181"/>
        <end position="206"/>
    </location>
</feature>
<proteinExistence type="predicted"/>
<dbReference type="SMART" id="SM00356">
    <property type="entry name" value="ZnF_C3H1"/>
    <property type="match status" value="2"/>
</dbReference>
<evidence type="ECO:0000256" key="4">
    <source>
        <dbReference type="PROSITE-ProRule" id="PRU00723"/>
    </source>
</evidence>
<dbReference type="Gene3D" id="3.30.1370.110">
    <property type="match status" value="1"/>
</dbReference>
<evidence type="ECO:0000259" key="5">
    <source>
        <dbReference type="PROSITE" id="PS50103"/>
    </source>
</evidence>
<dbReference type="Pfam" id="PF18345">
    <property type="entry name" value="zf_CCCH_4"/>
    <property type="match status" value="1"/>
</dbReference>
<name>A0A2T0FNB9_9ASCO</name>
<evidence type="ECO:0000313" key="7">
    <source>
        <dbReference type="Proteomes" id="UP000238350"/>
    </source>
</evidence>
<dbReference type="InterPro" id="IPR000571">
    <property type="entry name" value="Znf_CCCH"/>
</dbReference>
<dbReference type="AlphaFoldDB" id="A0A2T0FNB9"/>
<keyword evidence="2 4" id="KW-0863">Zinc-finger</keyword>
<dbReference type="SUPFAM" id="SSF160443">
    <property type="entry name" value="SMR domain-like"/>
    <property type="match status" value="1"/>
</dbReference>
<dbReference type="GO" id="GO:0008270">
    <property type="term" value="F:zinc ion binding"/>
    <property type="evidence" value="ECO:0007669"/>
    <property type="project" value="UniProtKB-KW"/>
</dbReference>
<evidence type="ECO:0000256" key="1">
    <source>
        <dbReference type="ARBA" id="ARBA00022723"/>
    </source>
</evidence>
<dbReference type="EMBL" id="NDIQ01000022">
    <property type="protein sequence ID" value="PRT56493.1"/>
    <property type="molecule type" value="Genomic_DNA"/>
</dbReference>
<reference evidence="6 7" key="1">
    <citation type="submission" date="2017-04" db="EMBL/GenBank/DDBJ databases">
        <title>Genome sequencing of [Candida] sorbophila.</title>
        <authorList>
            <person name="Ahn J.O."/>
        </authorList>
    </citation>
    <scope>NUCLEOTIDE SEQUENCE [LARGE SCALE GENOMIC DNA]</scope>
    <source>
        <strain evidence="6 7">DS02</strain>
    </source>
</reference>
<dbReference type="SUPFAM" id="SSF90229">
    <property type="entry name" value="CCCH zinc finger"/>
    <property type="match status" value="2"/>
</dbReference>
<dbReference type="SMART" id="SM01162">
    <property type="entry name" value="DUF1771"/>
    <property type="match status" value="1"/>
</dbReference>
<organism evidence="6 7">
    <name type="scientific">Wickerhamiella sorbophila</name>
    <dbReference type="NCBI Taxonomy" id="45607"/>
    <lineage>
        <taxon>Eukaryota</taxon>
        <taxon>Fungi</taxon>
        <taxon>Dikarya</taxon>
        <taxon>Ascomycota</taxon>
        <taxon>Saccharomycotina</taxon>
        <taxon>Dipodascomycetes</taxon>
        <taxon>Dipodascales</taxon>
        <taxon>Trichomonascaceae</taxon>
        <taxon>Wickerhamiella</taxon>
    </lineage>
</organism>
<dbReference type="Pfam" id="PF08590">
    <property type="entry name" value="DUF1771"/>
    <property type="match status" value="1"/>
</dbReference>
<keyword evidence="3 4" id="KW-0862">Zinc</keyword>
<dbReference type="CDD" id="cd14279">
    <property type="entry name" value="CUE"/>
    <property type="match status" value="1"/>
</dbReference>
<feature type="domain" description="C3H1-type" evidence="5">
    <location>
        <begin position="181"/>
        <end position="206"/>
    </location>
</feature>
<feature type="zinc finger region" description="C3H1-type" evidence="4">
    <location>
        <begin position="207"/>
        <end position="234"/>
    </location>
</feature>
<evidence type="ECO:0000256" key="2">
    <source>
        <dbReference type="ARBA" id="ARBA00022771"/>
    </source>
</evidence>
<dbReference type="GeneID" id="36517861"/>
<dbReference type="Proteomes" id="UP000238350">
    <property type="component" value="Unassembled WGS sequence"/>
</dbReference>
<dbReference type="Gene3D" id="4.10.1000.10">
    <property type="entry name" value="Zinc finger, CCCH-type"/>
    <property type="match status" value="2"/>
</dbReference>
<dbReference type="STRING" id="45607.A0A2T0FNB9"/>